<reference evidence="1" key="1">
    <citation type="journal article" date="2014" name="Int. J. Syst. Evol. Microbiol.">
        <title>Complete genome sequence of Corynebacterium casei LMG S-19264T (=DSM 44701T), isolated from a smear-ripened cheese.</title>
        <authorList>
            <consortium name="US DOE Joint Genome Institute (JGI-PGF)"/>
            <person name="Walter F."/>
            <person name="Albersmeier A."/>
            <person name="Kalinowski J."/>
            <person name="Ruckert C."/>
        </authorList>
    </citation>
    <scope>NUCLEOTIDE SEQUENCE</scope>
    <source>
        <strain evidence="1">CGMCC 1.10998</strain>
    </source>
</reference>
<gene>
    <name evidence="1" type="ORF">GCM10011396_11590</name>
</gene>
<name>A0A916UA60_9BURK</name>
<evidence type="ECO:0000313" key="1">
    <source>
        <dbReference type="EMBL" id="GGC66234.1"/>
    </source>
</evidence>
<evidence type="ECO:0008006" key="3">
    <source>
        <dbReference type="Google" id="ProtNLM"/>
    </source>
</evidence>
<keyword evidence="2" id="KW-1185">Reference proteome</keyword>
<dbReference type="Proteomes" id="UP000637423">
    <property type="component" value="Unassembled WGS sequence"/>
</dbReference>
<dbReference type="EMBL" id="BMED01000001">
    <property type="protein sequence ID" value="GGC66234.1"/>
    <property type="molecule type" value="Genomic_DNA"/>
</dbReference>
<evidence type="ECO:0000313" key="2">
    <source>
        <dbReference type="Proteomes" id="UP000637423"/>
    </source>
</evidence>
<organism evidence="1 2">
    <name type="scientific">Undibacterium terreum</name>
    <dbReference type="NCBI Taxonomy" id="1224302"/>
    <lineage>
        <taxon>Bacteria</taxon>
        <taxon>Pseudomonadati</taxon>
        <taxon>Pseudomonadota</taxon>
        <taxon>Betaproteobacteria</taxon>
        <taxon>Burkholderiales</taxon>
        <taxon>Oxalobacteraceae</taxon>
        <taxon>Undibacterium</taxon>
    </lineage>
</organism>
<protein>
    <recommendedName>
        <fullName evidence="3">DUF3298 domain-containing protein</fullName>
    </recommendedName>
</protein>
<reference evidence="1" key="2">
    <citation type="submission" date="2020-09" db="EMBL/GenBank/DDBJ databases">
        <authorList>
            <person name="Sun Q."/>
            <person name="Zhou Y."/>
        </authorList>
    </citation>
    <scope>NUCLEOTIDE SEQUENCE</scope>
    <source>
        <strain evidence="1">CGMCC 1.10998</strain>
    </source>
</reference>
<dbReference type="RefSeq" id="WP_188564984.1">
    <property type="nucleotide sequence ID" value="NZ_BMED01000001.1"/>
</dbReference>
<dbReference type="AlphaFoldDB" id="A0A916UA60"/>
<sequence length="294" mass="33765">MIKIDHIRYKYGVSIFLVFASHLLLATFAFASAESDSRAPIVFKYARAEVQEWKGDSEAAPENGSSQIVWEYPVFLQPQTPYLQKLNAWTRTLSLNSLFYDEELLPTALKMRDSAVVKALEGDKAVREAAITNSLLSLDRAFGQYLFFTLFEPHTSKSVVFDTVTSEAVPIESFFKDDAEAELHQLLANAIAKEFEQDNQTYKRCLKKSANDHGKCERQLDINHLDACTAWRSFNWNFLAVESKRKLTISFPYHPGQRKTCGDEFYVLENKRIESLFISPTIFRHAREIQNIKQ</sequence>
<comment type="caution">
    <text evidence="1">The sequence shown here is derived from an EMBL/GenBank/DDBJ whole genome shotgun (WGS) entry which is preliminary data.</text>
</comment>
<accession>A0A916UA60</accession>
<proteinExistence type="predicted"/>